<dbReference type="SUPFAM" id="SSF89392">
    <property type="entry name" value="Prokaryotic lipoproteins and lipoprotein localization factors"/>
    <property type="match status" value="1"/>
</dbReference>
<dbReference type="Proteomes" id="UP001153642">
    <property type="component" value="Unassembled WGS sequence"/>
</dbReference>
<dbReference type="Gene3D" id="2.50.20.10">
    <property type="entry name" value="Lipoprotein localisation LolA/LolB/LppX"/>
    <property type="match status" value="1"/>
</dbReference>
<dbReference type="InterPro" id="IPR019207">
    <property type="entry name" value="DUF2092"/>
</dbReference>
<comment type="caution">
    <text evidence="2">The sequence shown here is derived from an EMBL/GenBank/DDBJ whole genome shotgun (WGS) entry which is preliminary data.</text>
</comment>
<evidence type="ECO:0000313" key="3">
    <source>
        <dbReference type="Proteomes" id="UP001153642"/>
    </source>
</evidence>
<gene>
    <name evidence="2" type="ORF">OSR52_14900</name>
</gene>
<evidence type="ECO:0000313" key="2">
    <source>
        <dbReference type="EMBL" id="MDG3587161.1"/>
    </source>
</evidence>
<dbReference type="RefSeq" id="WP_277901128.1">
    <property type="nucleotide sequence ID" value="NZ_JAPMUA010000006.1"/>
</dbReference>
<keyword evidence="3" id="KW-1185">Reference proteome</keyword>
<organism evidence="2 3">
    <name type="scientific">Galbibacter pacificus</name>
    <dbReference type="NCBI Taxonomy" id="2996052"/>
    <lineage>
        <taxon>Bacteria</taxon>
        <taxon>Pseudomonadati</taxon>
        <taxon>Bacteroidota</taxon>
        <taxon>Flavobacteriia</taxon>
        <taxon>Flavobacteriales</taxon>
        <taxon>Flavobacteriaceae</taxon>
        <taxon>Galbibacter</taxon>
    </lineage>
</organism>
<sequence>MKNYFLSLCCLSVFYMFGQNSKVIDSAAIHILDKMGESIGKIHSCNFQISRALDNDGMFGMEKHFYFDDITMVGPDKMLVKTRSADRNRNYYYNGSKFIYYSLDENNYCVVDAPNTIIKMIDSLHKKFSIRFPAADVFYPSLTDDLLEEFPTIVYNGTETIDDVECQEILASNNKMNFQLWITNDEKALPKKIVIIHKDGDRQQYEATFKNWKINTDVEDTIFNFYPPEGSKNISIMATSK</sequence>
<reference evidence="2" key="1">
    <citation type="submission" date="2022-11" db="EMBL/GenBank/DDBJ databases">
        <title>High-quality draft genome sequence of Galbibacter sp. strain CMA-7.</title>
        <authorList>
            <person name="Wei L."/>
            <person name="Dong C."/>
            <person name="Shao Z."/>
        </authorList>
    </citation>
    <scope>NUCLEOTIDE SEQUENCE</scope>
    <source>
        <strain evidence="2">CMA-7</strain>
    </source>
</reference>
<evidence type="ECO:0000256" key="1">
    <source>
        <dbReference type="ARBA" id="ARBA00022729"/>
    </source>
</evidence>
<name>A0ABT6FV64_9FLAO</name>
<dbReference type="InterPro" id="IPR029046">
    <property type="entry name" value="LolA/LolB/LppX"/>
</dbReference>
<proteinExistence type="predicted"/>
<protein>
    <submittedName>
        <fullName evidence="2">DUF2092 domain-containing protein</fullName>
    </submittedName>
</protein>
<dbReference type="Pfam" id="PF09865">
    <property type="entry name" value="DUF2092"/>
    <property type="match status" value="1"/>
</dbReference>
<accession>A0ABT6FV64</accession>
<keyword evidence="1" id="KW-0732">Signal</keyword>
<dbReference type="EMBL" id="JAPMUA010000006">
    <property type="protein sequence ID" value="MDG3587161.1"/>
    <property type="molecule type" value="Genomic_DNA"/>
</dbReference>